<accession>A0A3Q7I194</accession>
<reference evidence="1" key="1">
    <citation type="journal article" date="2012" name="Nature">
        <title>The tomato genome sequence provides insights into fleshy fruit evolution.</title>
        <authorList>
            <consortium name="Tomato Genome Consortium"/>
        </authorList>
    </citation>
    <scope>NUCLEOTIDE SEQUENCE [LARGE SCALE GENOMIC DNA]</scope>
    <source>
        <strain evidence="1">cv. Heinz 1706</strain>
    </source>
</reference>
<evidence type="ECO:0000313" key="1">
    <source>
        <dbReference type="EnsemblPlants" id="Solyc09g056220.1.1.1"/>
    </source>
</evidence>
<keyword evidence="2" id="KW-1185">Reference proteome</keyword>
<proteinExistence type="predicted"/>
<dbReference type="InParanoid" id="A0A3Q7I194"/>
<dbReference type="Gramene" id="Solyc09g056220.1.1">
    <property type="protein sequence ID" value="Solyc09g056220.1.1.1"/>
    <property type="gene ID" value="Solyc09g056220.1"/>
</dbReference>
<organism evidence="1">
    <name type="scientific">Solanum lycopersicum</name>
    <name type="common">Tomato</name>
    <name type="synonym">Lycopersicon esculentum</name>
    <dbReference type="NCBI Taxonomy" id="4081"/>
    <lineage>
        <taxon>Eukaryota</taxon>
        <taxon>Viridiplantae</taxon>
        <taxon>Streptophyta</taxon>
        <taxon>Embryophyta</taxon>
        <taxon>Tracheophyta</taxon>
        <taxon>Spermatophyta</taxon>
        <taxon>Magnoliopsida</taxon>
        <taxon>eudicotyledons</taxon>
        <taxon>Gunneridae</taxon>
        <taxon>Pentapetalae</taxon>
        <taxon>asterids</taxon>
        <taxon>lamiids</taxon>
        <taxon>Solanales</taxon>
        <taxon>Solanaceae</taxon>
        <taxon>Solanoideae</taxon>
        <taxon>Solaneae</taxon>
        <taxon>Solanum</taxon>
        <taxon>Solanum subgen. Lycopersicon</taxon>
    </lineage>
</organism>
<dbReference type="PaxDb" id="4081-Solyc09g056220.1.1"/>
<name>A0A3Q7I194_SOLLC</name>
<dbReference type="AlphaFoldDB" id="A0A3Q7I194"/>
<dbReference type="EnsemblPlants" id="Solyc09g056220.1.1">
    <property type="protein sequence ID" value="Solyc09g056220.1.1.1"/>
    <property type="gene ID" value="Solyc09g056220.1"/>
</dbReference>
<reference evidence="1" key="2">
    <citation type="submission" date="2019-01" db="UniProtKB">
        <authorList>
            <consortium name="EnsemblPlants"/>
        </authorList>
    </citation>
    <scope>IDENTIFICATION</scope>
    <source>
        <strain evidence="1">cv. Heinz 1706</strain>
    </source>
</reference>
<protein>
    <submittedName>
        <fullName evidence="1">Uncharacterized protein</fullName>
    </submittedName>
</protein>
<evidence type="ECO:0000313" key="2">
    <source>
        <dbReference type="Proteomes" id="UP000004994"/>
    </source>
</evidence>
<dbReference type="Proteomes" id="UP000004994">
    <property type="component" value="Chromosome 9"/>
</dbReference>
<sequence>MLAIDLFFSLMSARVPLVLNFSTMLISHKVYNLLFSRLIGLMFMSLGINPRYTSLDLKVASPCK</sequence>